<accession>A0A9N9LH64</accession>
<reference evidence="2" key="1">
    <citation type="submission" date="2021-07" db="EMBL/GenBank/DDBJ databases">
        <authorList>
            <person name="Durling M."/>
        </authorList>
    </citation>
    <scope>NUCLEOTIDE SEQUENCE</scope>
</reference>
<dbReference type="Proteomes" id="UP000701801">
    <property type="component" value="Unassembled WGS sequence"/>
</dbReference>
<dbReference type="SUPFAM" id="SSF51735">
    <property type="entry name" value="NAD(P)-binding Rossmann-fold domains"/>
    <property type="match status" value="1"/>
</dbReference>
<dbReference type="InterPro" id="IPR036291">
    <property type="entry name" value="NAD(P)-bd_dom_sf"/>
</dbReference>
<protein>
    <recommendedName>
        <fullName evidence="4">NAD(P)-binding protein</fullName>
    </recommendedName>
</protein>
<dbReference type="Gene3D" id="3.40.50.720">
    <property type="entry name" value="NAD(P)-binding Rossmann-like Domain"/>
    <property type="match status" value="2"/>
</dbReference>
<proteinExistence type="predicted"/>
<gene>
    <name evidence="2" type="ORF">HYALB_00011381</name>
</gene>
<dbReference type="EMBL" id="CAJVRM010000050">
    <property type="protein sequence ID" value="CAG8972642.1"/>
    <property type="molecule type" value="Genomic_DNA"/>
</dbReference>
<evidence type="ECO:0000313" key="3">
    <source>
        <dbReference type="Proteomes" id="UP000701801"/>
    </source>
</evidence>
<dbReference type="GO" id="GO:0016491">
    <property type="term" value="F:oxidoreductase activity"/>
    <property type="evidence" value="ECO:0007669"/>
    <property type="project" value="UniProtKB-KW"/>
</dbReference>
<evidence type="ECO:0000313" key="2">
    <source>
        <dbReference type="EMBL" id="CAG8972642.1"/>
    </source>
</evidence>
<keyword evidence="3" id="KW-1185">Reference proteome</keyword>
<dbReference type="PANTHER" id="PTHR43157:SF31">
    <property type="entry name" value="PHOSPHATIDYLINOSITOL-GLYCAN BIOSYNTHESIS CLASS F PROTEIN"/>
    <property type="match status" value="1"/>
</dbReference>
<dbReference type="AlphaFoldDB" id="A0A9N9LH64"/>
<evidence type="ECO:0000256" key="1">
    <source>
        <dbReference type="ARBA" id="ARBA00023002"/>
    </source>
</evidence>
<dbReference type="PANTHER" id="PTHR43157">
    <property type="entry name" value="PHOSPHATIDYLINOSITOL-GLYCAN BIOSYNTHESIS CLASS F PROTEIN-RELATED"/>
    <property type="match status" value="1"/>
</dbReference>
<keyword evidence="1" id="KW-0560">Oxidoreductase</keyword>
<dbReference type="OrthoDB" id="191139at2759"/>
<sequence>MVLDSVKNVYNQWFPPAPTFTEKDVPSQEGKVFIVSEGNTGIGYELIKMLYATGAKVDMASRSKEKAEKAIQTLTSETPAPINKGSIHFLYLDLNDLLSVKKAAASPSRVVWTSSFLAESASPKNDIDFTSLEKGIEDRTKNYAVAKAGTWMLGRESARRYGREGITSVIQNPGNLKTGAYDAIGWVGMLFIGPLLAEARFGAYTELFAGFGSVGNGDYVIPWGRVRGDGECPRKDLLNAMKPVEEGGLGYGEKLREWCEEKWKPFI</sequence>
<name>A0A9N9LH64_9HELO</name>
<organism evidence="2 3">
    <name type="scientific">Hymenoscyphus albidus</name>
    <dbReference type="NCBI Taxonomy" id="595503"/>
    <lineage>
        <taxon>Eukaryota</taxon>
        <taxon>Fungi</taxon>
        <taxon>Dikarya</taxon>
        <taxon>Ascomycota</taxon>
        <taxon>Pezizomycotina</taxon>
        <taxon>Leotiomycetes</taxon>
        <taxon>Helotiales</taxon>
        <taxon>Helotiaceae</taxon>
        <taxon>Hymenoscyphus</taxon>
    </lineage>
</organism>
<comment type="caution">
    <text evidence="2">The sequence shown here is derived from an EMBL/GenBank/DDBJ whole genome shotgun (WGS) entry which is preliminary data.</text>
</comment>
<evidence type="ECO:0008006" key="4">
    <source>
        <dbReference type="Google" id="ProtNLM"/>
    </source>
</evidence>